<dbReference type="FunFam" id="3.30.70.2520:FF:000003">
    <property type="entry name" value="L-gulonolactone oxidase 2"/>
    <property type="match status" value="1"/>
</dbReference>
<dbReference type="EMBL" id="JAMFTS010000002">
    <property type="protein sequence ID" value="KAJ4788332.1"/>
    <property type="molecule type" value="Genomic_DNA"/>
</dbReference>
<gene>
    <name evidence="10" type="ORF">LUZ62_039578</name>
</gene>
<evidence type="ECO:0000256" key="3">
    <source>
        <dbReference type="ARBA" id="ARBA00013121"/>
    </source>
</evidence>
<keyword evidence="6" id="KW-0560">Oxidoreductase</keyword>
<comment type="caution">
    <text evidence="10">The sequence shown here is derived from an EMBL/GenBank/DDBJ whole genome shotgun (WGS) entry which is preliminary data.</text>
</comment>
<dbReference type="AlphaFoldDB" id="A0AAV8F4M5"/>
<dbReference type="FunFam" id="3.30.465.10:FF:000033">
    <property type="entry name" value="L-gulonolactone oxidase 5"/>
    <property type="match status" value="1"/>
</dbReference>
<dbReference type="Pfam" id="PF04030">
    <property type="entry name" value="ALO"/>
    <property type="match status" value="1"/>
</dbReference>
<dbReference type="GO" id="GO:0019853">
    <property type="term" value="P:L-ascorbic acid biosynthetic process"/>
    <property type="evidence" value="ECO:0007669"/>
    <property type="project" value="UniProtKB-KW"/>
</dbReference>
<keyword evidence="11" id="KW-1185">Reference proteome</keyword>
<dbReference type="InterPro" id="IPR006094">
    <property type="entry name" value="Oxid_FAD_bind_N"/>
</dbReference>
<dbReference type="Gene3D" id="3.30.465.10">
    <property type="match status" value="1"/>
</dbReference>
<dbReference type="Gene3D" id="3.30.70.2520">
    <property type="match status" value="1"/>
</dbReference>
<proteinExistence type="inferred from homology"/>
<evidence type="ECO:0000256" key="6">
    <source>
        <dbReference type="ARBA" id="ARBA00023002"/>
    </source>
</evidence>
<evidence type="ECO:0000256" key="8">
    <source>
        <dbReference type="SAM" id="SignalP"/>
    </source>
</evidence>
<dbReference type="EC" id="1.1.3.8" evidence="3"/>
<name>A0AAV8F4M5_9POAL</name>
<organism evidence="10 11">
    <name type="scientific">Rhynchospora pubera</name>
    <dbReference type="NCBI Taxonomy" id="906938"/>
    <lineage>
        <taxon>Eukaryota</taxon>
        <taxon>Viridiplantae</taxon>
        <taxon>Streptophyta</taxon>
        <taxon>Embryophyta</taxon>
        <taxon>Tracheophyta</taxon>
        <taxon>Spermatophyta</taxon>
        <taxon>Magnoliopsida</taxon>
        <taxon>Liliopsida</taxon>
        <taxon>Poales</taxon>
        <taxon>Cyperaceae</taxon>
        <taxon>Cyperoideae</taxon>
        <taxon>Rhynchosporeae</taxon>
        <taxon>Rhynchospora</taxon>
    </lineage>
</organism>
<dbReference type="Proteomes" id="UP001140206">
    <property type="component" value="Chromosome 2"/>
</dbReference>
<dbReference type="InterPro" id="IPR036318">
    <property type="entry name" value="FAD-bd_PCMH-like_sf"/>
</dbReference>
<reference evidence="10" key="1">
    <citation type="submission" date="2022-08" db="EMBL/GenBank/DDBJ databases">
        <authorList>
            <person name="Marques A."/>
        </authorList>
    </citation>
    <scope>NUCLEOTIDE SEQUENCE</scope>
    <source>
        <strain evidence="10">RhyPub2mFocal</strain>
        <tissue evidence="10">Leaves</tissue>
    </source>
</reference>
<dbReference type="InterPro" id="IPR016169">
    <property type="entry name" value="FAD-bd_PCMH_sub2"/>
</dbReference>
<sequence>MENSTLIKSSHLLAILLLLLFPDPSTPSPPPSPVSCTNGRTNNCTVTNAYGMFPDRSTCRALKVVYPTSEQELLQFVANATASKTKMKVVTRFSHSIPKLSCPGGSNGLVISTLNLDDVLNIDKTTMQITVESGVTVKALIEAAAKANLVIPYVPYWFGLTIGGLLSTGAHGSSLNGKGSAVHEYVTEMRVVTPAPADENYARVRALKIGDPDLDATKVSLGVLGVISQVTLQLQPMFKRSLTYVTRNDSDLADQAVSFGYQHEFADLAWYPAQRKVLYRKDDRVPVNVSGNGAYEFIGFRPTATLAIQTNRITEKAFETEKDADGKCGYSQFATSTLALLSYGLTNNGIIFTGYPVIGYQNKMEASGGCAFGLEDGLLTACPWDPRIKGTTLFHQTTVSIPLDRVKEFILDLQKLRDLQPAALCGLELYDGVLMRYSKSSSAYLGKEADVLDFDFTYYRSRDPMTPRLYEDFLEEIEQIALFKYGGLPHWGKNRNLAFDGVIKRYKNSQAFLEVKNRYDQDGLFSSEWSDQILGINGSVIVNKAGCALEGLCICSEDMHCAPDKGYYCRPGKIYEDARVCTYEDFTNCEFKIHVLRHITNGVFKIMSSIASWSTVI</sequence>
<dbReference type="SUPFAM" id="SSF56176">
    <property type="entry name" value="FAD-binding/transporter-associated domain-like"/>
    <property type="match status" value="1"/>
</dbReference>
<feature type="domain" description="FAD-binding PCMH-type" evidence="9">
    <location>
        <begin position="57"/>
        <end position="237"/>
    </location>
</feature>
<dbReference type="GO" id="GO:0071949">
    <property type="term" value="F:FAD binding"/>
    <property type="evidence" value="ECO:0007669"/>
    <property type="project" value="InterPro"/>
</dbReference>
<evidence type="ECO:0000313" key="10">
    <source>
        <dbReference type="EMBL" id="KAJ4788332.1"/>
    </source>
</evidence>
<keyword evidence="4" id="KW-0060">Ascorbate biosynthesis</keyword>
<dbReference type="InterPro" id="IPR007173">
    <property type="entry name" value="ALO_C"/>
</dbReference>
<dbReference type="InterPro" id="IPR010030">
    <property type="entry name" value="GULO_Plant"/>
</dbReference>
<evidence type="ECO:0000256" key="4">
    <source>
        <dbReference type="ARBA" id="ARBA00022644"/>
    </source>
</evidence>
<dbReference type="InterPro" id="IPR016166">
    <property type="entry name" value="FAD-bd_PCMH"/>
</dbReference>
<accession>A0AAV8F4M5</accession>
<evidence type="ECO:0000256" key="5">
    <source>
        <dbReference type="ARBA" id="ARBA00022729"/>
    </source>
</evidence>
<evidence type="ECO:0000256" key="7">
    <source>
        <dbReference type="ARBA" id="ARBA00048083"/>
    </source>
</evidence>
<evidence type="ECO:0000313" key="11">
    <source>
        <dbReference type="Proteomes" id="UP001140206"/>
    </source>
</evidence>
<comment type="similarity">
    <text evidence="2">Belongs to the oxygen-dependent FAD-linked oxidoreductase family.</text>
</comment>
<dbReference type="PANTHER" id="PTHR13878:SF67">
    <property type="entry name" value="L-GULONOLACTONE OXIDASE 5"/>
    <property type="match status" value="1"/>
</dbReference>
<dbReference type="PANTHER" id="PTHR13878">
    <property type="entry name" value="GULONOLACTONE OXIDASE"/>
    <property type="match status" value="1"/>
</dbReference>
<feature type="signal peptide" evidence="8">
    <location>
        <begin position="1"/>
        <end position="27"/>
    </location>
</feature>
<dbReference type="GO" id="GO:0050105">
    <property type="term" value="F:L-gulonolactone oxidase activity"/>
    <property type="evidence" value="ECO:0007669"/>
    <property type="project" value="UniProtKB-EC"/>
</dbReference>
<dbReference type="PROSITE" id="PS51387">
    <property type="entry name" value="FAD_PCMH"/>
    <property type="match status" value="1"/>
</dbReference>
<evidence type="ECO:0000256" key="2">
    <source>
        <dbReference type="ARBA" id="ARBA00005466"/>
    </source>
</evidence>
<dbReference type="GO" id="GO:0016020">
    <property type="term" value="C:membrane"/>
    <property type="evidence" value="ECO:0007669"/>
    <property type="project" value="InterPro"/>
</dbReference>
<keyword evidence="5 8" id="KW-0732">Signal</keyword>
<dbReference type="NCBIfam" id="TIGR01677">
    <property type="entry name" value="pln_FAD_oxido"/>
    <property type="match status" value="1"/>
</dbReference>
<dbReference type="InterPro" id="IPR050432">
    <property type="entry name" value="FAD-linked_Oxidoreductases_BP"/>
</dbReference>
<comment type="pathway">
    <text evidence="1">Cofactor biosynthesis; L-ascorbate biosynthesis.</text>
</comment>
<evidence type="ECO:0000256" key="1">
    <source>
        <dbReference type="ARBA" id="ARBA00005147"/>
    </source>
</evidence>
<dbReference type="GO" id="GO:0003885">
    <property type="term" value="F:D-arabinono-1,4-lactone oxidase activity"/>
    <property type="evidence" value="ECO:0007669"/>
    <property type="project" value="InterPro"/>
</dbReference>
<dbReference type="InterPro" id="IPR055154">
    <property type="entry name" value="GULLO2-like_C"/>
</dbReference>
<protein>
    <recommendedName>
        <fullName evidence="3">L-gulonolactone oxidase</fullName>
        <ecNumber evidence="3">1.1.3.8</ecNumber>
    </recommendedName>
</protein>
<comment type="catalytic activity">
    <reaction evidence="7">
        <text>L-gulono-1,4-lactone + O2 = L-ascorbate + H2O2 + H(+)</text>
        <dbReference type="Rhea" id="RHEA:32363"/>
        <dbReference type="ChEBI" id="CHEBI:15378"/>
        <dbReference type="ChEBI" id="CHEBI:15379"/>
        <dbReference type="ChEBI" id="CHEBI:16240"/>
        <dbReference type="ChEBI" id="CHEBI:17587"/>
        <dbReference type="ChEBI" id="CHEBI:38290"/>
        <dbReference type="EC" id="1.1.3.8"/>
    </reaction>
</comment>
<feature type="chain" id="PRO_5043720410" description="L-gulonolactone oxidase" evidence="8">
    <location>
        <begin position="28"/>
        <end position="617"/>
    </location>
</feature>
<evidence type="ECO:0000259" key="9">
    <source>
        <dbReference type="PROSITE" id="PS51387"/>
    </source>
</evidence>
<dbReference type="Pfam" id="PF01565">
    <property type="entry name" value="FAD_binding_4"/>
    <property type="match status" value="1"/>
</dbReference>
<dbReference type="Pfam" id="PF22906">
    <property type="entry name" value="GULLO2-like_3rd"/>
    <property type="match status" value="1"/>
</dbReference>